<dbReference type="PROSITE" id="PS51007">
    <property type="entry name" value="CYTC"/>
    <property type="match status" value="1"/>
</dbReference>
<dbReference type="GO" id="GO:0009055">
    <property type="term" value="F:electron transfer activity"/>
    <property type="evidence" value="ECO:0007669"/>
    <property type="project" value="InterPro"/>
</dbReference>
<dbReference type="InterPro" id="IPR009056">
    <property type="entry name" value="Cyt_c-like_dom"/>
</dbReference>
<sequence length="111" mass="11705">MSKSRRCFPIVVRCAFVLLAMPAALPVQADALALAQSKACLACHTVERKLIGPAFKDVAAKEAGAEDAAQRLADHIRKGSSGVWGPIPMPPNGAVSEADAKILAEWILSLK</sequence>
<keyword evidence="10" id="KW-1185">Reference proteome</keyword>
<feature type="chain" id="PRO_5020824526" evidence="7">
    <location>
        <begin position="30"/>
        <end position="111"/>
    </location>
</feature>
<comment type="caution">
    <text evidence="9">The sequence shown here is derived from an EMBL/GenBank/DDBJ whole genome shotgun (WGS) entry which is preliminary data.</text>
</comment>
<protein>
    <submittedName>
        <fullName evidence="9">Cytochrome c</fullName>
    </submittedName>
</protein>
<gene>
    <name evidence="9" type="ORF">EV686_105109</name>
</gene>
<keyword evidence="1" id="KW-0813">Transport</keyword>
<feature type="binding site" description="covalent" evidence="6">
    <location>
        <position position="40"/>
    </location>
    <ligand>
        <name>heme c</name>
        <dbReference type="ChEBI" id="CHEBI:61717"/>
    </ligand>
</feature>
<dbReference type="RefSeq" id="WP_207901750.1">
    <property type="nucleotide sequence ID" value="NZ_JBEBWM010000001.1"/>
</dbReference>
<evidence type="ECO:0000259" key="8">
    <source>
        <dbReference type="PROSITE" id="PS51007"/>
    </source>
</evidence>
<keyword evidence="7" id="KW-0732">Signal</keyword>
<name>A0A4R3V4D3_9BURK</name>
<keyword evidence="5 6" id="KW-0408">Iron</keyword>
<evidence type="ECO:0000256" key="1">
    <source>
        <dbReference type="ARBA" id="ARBA00022448"/>
    </source>
</evidence>
<keyword evidence="4" id="KW-0249">Electron transport</keyword>
<feature type="binding site" description="covalent" evidence="6">
    <location>
        <position position="89"/>
    </location>
    <ligand>
        <name>heme c</name>
        <dbReference type="ChEBI" id="CHEBI:61717"/>
    </ligand>
</feature>
<keyword evidence="2 6" id="KW-0349">Heme</keyword>
<comment type="PTM">
    <text evidence="6">Binds 1 heme c group covalently per subunit.</text>
</comment>
<evidence type="ECO:0000256" key="2">
    <source>
        <dbReference type="ARBA" id="ARBA00022617"/>
    </source>
</evidence>
<evidence type="ECO:0000256" key="3">
    <source>
        <dbReference type="ARBA" id="ARBA00022723"/>
    </source>
</evidence>
<dbReference type="GO" id="GO:0020037">
    <property type="term" value="F:heme binding"/>
    <property type="evidence" value="ECO:0007669"/>
    <property type="project" value="InterPro"/>
</dbReference>
<feature type="signal peptide" evidence="7">
    <location>
        <begin position="1"/>
        <end position="29"/>
    </location>
</feature>
<reference evidence="9 10" key="1">
    <citation type="submission" date="2019-03" db="EMBL/GenBank/DDBJ databases">
        <title>Genomic Encyclopedia of Type Strains, Phase IV (KMG-IV): sequencing the most valuable type-strain genomes for metagenomic binning, comparative biology and taxonomic classification.</title>
        <authorList>
            <person name="Goeker M."/>
        </authorList>
    </citation>
    <scope>NUCLEOTIDE SEQUENCE [LARGE SCALE GENOMIC DNA]</scope>
    <source>
        <strain evidence="9 10">DSM 100048</strain>
    </source>
</reference>
<dbReference type="Proteomes" id="UP000294692">
    <property type="component" value="Unassembled WGS sequence"/>
</dbReference>
<dbReference type="GO" id="GO:0005506">
    <property type="term" value="F:iron ion binding"/>
    <property type="evidence" value="ECO:0007669"/>
    <property type="project" value="InterPro"/>
</dbReference>
<dbReference type="PRINTS" id="PR00606">
    <property type="entry name" value="CYTCHROMECID"/>
</dbReference>
<organism evidence="9 10">
    <name type="scientific">Paracandidimonas soli</name>
    <dbReference type="NCBI Taxonomy" id="1917182"/>
    <lineage>
        <taxon>Bacteria</taxon>
        <taxon>Pseudomonadati</taxon>
        <taxon>Pseudomonadota</taxon>
        <taxon>Betaproteobacteria</taxon>
        <taxon>Burkholderiales</taxon>
        <taxon>Alcaligenaceae</taxon>
        <taxon>Paracandidimonas</taxon>
    </lineage>
</organism>
<dbReference type="InterPro" id="IPR036909">
    <property type="entry name" value="Cyt_c-like_dom_sf"/>
</dbReference>
<evidence type="ECO:0000256" key="7">
    <source>
        <dbReference type="SAM" id="SignalP"/>
    </source>
</evidence>
<dbReference type="AlphaFoldDB" id="A0A4R3V4D3"/>
<dbReference type="Pfam" id="PF00034">
    <property type="entry name" value="Cytochrom_C"/>
    <property type="match status" value="1"/>
</dbReference>
<evidence type="ECO:0000256" key="6">
    <source>
        <dbReference type="PIRSR" id="PIRSR602324-1"/>
    </source>
</evidence>
<accession>A0A4R3V4D3</accession>
<evidence type="ECO:0000313" key="10">
    <source>
        <dbReference type="Proteomes" id="UP000294692"/>
    </source>
</evidence>
<dbReference type="InterPro" id="IPR002324">
    <property type="entry name" value="Cyt_c_ID"/>
</dbReference>
<evidence type="ECO:0000256" key="4">
    <source>
        <dbReference type="ARBA" id="ARBA00022982"/>
    </source>
</evidence>
<dbReference type="Gene3D" id="1.10.760.10">
    <property type="entry name" value="Cytochrome c-like domain"/>
    <property type="match status" value="1"/>
</dbReference>
<feature type="domain" description="Cytochrome c" evidence="8">
    <location>
        <begin position="25"/>
        <end position="111"/>
    </location>
</feature>
<proteinExistence type="predicted"/>
<evidence type="ECO:0000256" key="5">
    <source>
        <dbReference type="ARBA" id="ARBA00023004"/>
    </source>
</evidence>
<keyword evidence="3 6" id="KW-0479">Metal-binding</keyword>
<feature type="binding site" description="covalent" evidence="6">
    <location>
        <position position="44"/>
    </location>
    <ligand>
        <name>heme c</name>
        <dbReference type="ChEBI" id="CHEBI:61717"/>
    </ligand>
</feature>
<dbReference type="SUPFAM" id="SSF46626">
    <property type="entry name" value="Cytochrome c"/>
    <property type="match status" value="1"/>
</dbReference>
<evidence type="ECO:0000313" key="9">
    <source>
        <dbReference type="EMBL" id="TCU98412.1"/>
    </source>
</evidence>
<dbReference type="EMBL" id="SMBX01000005">
    <property type="protein sequence ID" value="TCU98412.1"/>
    <property type="molecule type" value="Genomic_DNA"/>
</dbReference>